<dbReference type="GeneID" id="6753055"/>
<dbReference type="CTD" id="6753055"/>
<gene>
    <name evidence="2" type="ORF">TRIADDRAFT_55278</name>
</gene>
<feature type="region of interest" description="Disordered" evidence="1">
    <location>
        <begin position="605"/>
        <end position="667"/>
    </location>
</feature>
<feature type="compositionally biased region" description="Polar residues" evidence="1">
    <location>
        <begin position="640"/>
        <end position="652"/>
    </location>
</feature>
<feature type="compositionally biased region" description="Basic and acidic residues" evidence="1">
    <location>
        <begin position="620"/>
        <end position="638"/>
    </location>
</feature>
<dbReference type="KEGG" id="tad:TRIADDRAFT_55278"/>
<feature type="region of interest" description="Disordered" evidence="1">
    <location>
        <begin position="360"/>
        <end position="380"/>
    </location>
</feature>
<feature type="region of interest" description="Disordered" evidence="1">
    <location>
        <begin position="528"/>
        <end position="560"/>
    </location>
</feature>
<name>B3RUG3_TRIAD</name>
<protein>
    <submittedName>
        <fullName evidence="2">Uncharacterized protein</fullName>
    </submittedName>
</protein>
<evidence type="ECO:0000313" key="2">
    <source>
        <dbReference type="EMBL" id="EDV25809.1"/>
    </source>
</evidence>
<keyword evidence="3" id="KW-1185">Reference proteome</keyword>
<dbReference type="EMBL" id="DS985244">
    <property type="protein sequence ID" value="EDV25809.1"/>
    <property type="molecule type" value="Genomic_DNA"/>
</dbReference>
<dbReference type="HOGENOM" id="CLU_384205_0_0_1"/>
<feature type="region of interest" description="Disordered" evidence="1">
    <location>
        <begin position="1"/>
        <end position="60"/>
    </location>
</feature>
<accession>B3RUG3</accession>
<feature type="compositionally biased region" description="Basic and acidic residues" evidence="1">
    <location>
        <begin position="547"/>
        <end position="560"/>
    </location>
</feature>
<dbReference type="RefSeq" id="XP_002111842.1">
    <property type="nucleotide sequence ID" value="XM_002111806.1"/>
</dbReference>
<dbReference type="Proteomes" id="UP000009022">
    <property type="component" value="Unassembled WGS sequence"/>
</dbReference>
<feature type="region of interest" description="Disordered" evidence="1">
    <location>
        <begin position="698"/>
        <end position="720"/>
    </location>
</feature>
<organism evidence="2 3">
    <name type="scientific">Trichoplax adhaerens</name>
    <name type="common">Trichoplax reptans</name>
    <dbReference type="NCBI Taxonomy" id="10228"/>
    <lineage>
        <taxon>Eukaryota</taxon>
        <taxon>Metazoa</taxon>
        <taxon>Placozoa</taxon>
        <taxon>Uniplacotomia</taxon>
        <taxon>Trichoplacea</taxon>
        <taxon>Trichoplacidae</taxon>
        <taxon>Trichoplax</taxon>
    </lineage>
</organism>
<dbReference type="InParanoid" id="B3RUG3"/>
<evidence type="ECO:0000256" key="1">
    <source>
        <dbReference type="SAM" id="MobiDB-lite"/>
    </source>
</evidence>
<dbReference type="AlphaFoldDB" id="B3RUG3"/>
<evidence type="ECO:0000313" key="3">
    <source>
        <dbReference type="Proteomes" id="UP000009022"/>
    </source>
</evidence>
<sequence>MHQTLYRSKREDINVKLPPLPSKSSEHIRFQSSPPSPTLTTFPRINEQQSVNNDSPRNENRNVRNLYENIRFWREKYYLQILKHKLPSLQGQHAFLQNESNQVYSQYFNMIQAPPYMKRLRSSSDVRDRKIHPKGLCKYCQSRERDNTNVKDLYSTTDDKQSPLQDDFSVQNRQAVKINKLKFDDMTDVNISLSAIIENTEYLKKYVEEEFSKNVYMDQNQDLNQKDDIDSGHSSGERYDLNNCNTLLYSKAADKVERLSSNFMQNYEYRRRRYDHQKQWLEKELADNHVCPCSCGRRKITTAEEILLADIRKIRHFRRPNKKKIIRRTKNQPGISRKFMKLLKQRQRLIARRISLTGSLDGNSSDSNDEAKSVTSTAPSTAISVANKAATESAISVGRSYHKRGVEKDPVNISSRGFKMTIWNIYNKLLKNAAAAEEELLHKKGRKRSKRRKFNYKQKQNDLAIETSKHLHLTAVKNRHKIREEAATVTKLIDRLPVILKEHPLKSIEGKKLESRSVMFNFKSNFKSGDESSELEDQPIRSSSSNFDDRQSSDDRNKNYKDIVKIKKAVATLEKSATKSSGKEENAAKLKIERRPPIKLATHIRKRQPKTQVALFQPESQEKQVDGKKDGKYSRDEVQSYIQKEATNNHNNSLDETKKGWKSKKRRFERYRKRREMMQEIFNSSSSDPELNAYLYGTDTETESVKSKRLSQLKSGEIVT</sequence>
<proteinExistence type="predicted"/>
<reference evidence="2 3" key="1">
    <citation type="journal article" date="2008" name="Nature">
        <title>The Trichoplax genome and the nature of placozoans.</title>
        <authorList>
            <person name="Srivastava M."/>
            <person name="Begovic E."/>
            <person name="Chapman J."/>
            <person name="Putnam N.H."/>
            <person name="Hellsten U."/>
            <person name="Kawashima T."/>
            <person name="Kuo A."/>
            <person name="Mitros T."/>
            <person name="Salamov A."/>
            <person name="Carpenter M.L."/>
            <person name="Signorovitch A.Y."/>
            <person name="Moreno M.A."/>
            <person name="Kamm K."/>
            <person name="Grimwood J."/>
            <person name="Schmutz J."/>
            <person name="Shapiro H."/>
            <person name="Grigoriev I.V."/>
            <person name="Buss L.W."/>
            <person name="Schierwater B."/>
            <person name="Dellaporta S.L."/>
            <person name="Rokhsar D.S."/>
        </authorList>
    </citation>
    <scope>NUCLEOTIDE SEQUENCE [LARGE SCALE GENOMIC DNA]</scope>
    <source>
        <strain evidence="2 3">Grell-BS-1999</strain>
    </source>
</reference>
<feature type="compositionally biased region" description="Polar residues" evidence="1">
    <location>
        <begin position="46"/>
        <end position="55"/>
    </location>
</feature>